<dbReference type="PATRIC" id="fig|151081.8.peg.1880"/>
<dbReference type="InterPro" id="IPR052173">
    <property type="entry name" value="Beta-lactam_resp_regulator"/>
</dbReference>
<dbReference type="PROSITE" id="PS52015">
    <property type="entry name" value="TONB_CTD"/>
    <property type="match status" value="1"/>
</dbReference>
<dbReference type="RefSeq" id="WP_045979379.1">
    <property type="nucleotide sequence ID" value="NZ_JXXY01000007.1"/>
</dbReference>
<dbReference type="InterPro" id="IPR008756">
    <property type="entry name" value="Peptidase_M56"/>
</dbReference>
<name>A0A0F4PQ88_9GAMM</name>
<evidence type="ECO:0000256" key="2">
    <source>
        <dbReference type="ARBA" id="ARBA00022692"/>
    </source>
</evidence>
<evidence type="ECO:0000259" key="6">
    <source>
        <dbReference type="PROSITE" id="PS52015"/>
    </source>
</evidence>
<dbReference type="CDD" id="cd07341">
    <property type="entry name" value="M56_BlaR1_MecR1_like"/>
    <property type="match status" value="1"/>
</dbReference>
<dbReference type="Proteomes" id="UP000033664">
    <property type="component" value="Unassembled WGS sequence"/>
</dbReference>
<keyword evidence="5" id="KW-0813">Transport</keyword>
<dbReference type="Pfam" id="PF03544">
    <property type="entry name" value="TonB_C"/>
    <property type="match status" value="1"/>
</dbReference>
<gene>
    <name evidence="7" type="ORF">TW72_10210</name>
</gene>
<dbReference type="AlphaFoldDB" id="A0A0F4PQ88"/>
<evidence type="ECO:0000256" key="5">
    <source>
        <dbReference type="RuleBase" id="RU362123"/>
    </source>
</evidence>
<feature type="transmembrane region" description="Helical" evidence="5">
    <location>
        <begin position="6"/>
        <end position="22"/>
    </location>
</feature>
<reference evidence="7 8" key="1">
    <citation type="journal article" date="2015" name="BMC Genomics">
        <title>Genome mining reveals unlocked bioactive potential of marine Gram-negative bacteria.</title>
        <authorList>
            <person name="Machado H."/>
            <person name="Sonnenschein E.C."/>
            <person name="Melchiorsen J."/>
            <person name="Gram L."/>
        </authorList>
    </citation>
    <scope>NUCLEOTIDE SEQUENCE [LARGE SCALE GENOMIC DNA]</scope>
    <source>
        <strain evidence="7 8">S3137</strain>
    </source>
</reference>
<keyword evidence="2 5" id="KW-0812">Transmembrane</keyword>
<dbReference type="NCBIfam" id="TIGR01352">
    <property type="entry name" value="tonB_Cterm"/>
    <property type="match status" value="1"/>
</dbReference>
<organism evidence="7 8">
    <name type="scientific">Pseudoalteromonas ruthenica</name>
    <dbReference type="NCBI Taxonomy" id="151081"/>
    <lineage>
        <taxon>Bacteria</taxon>
        <taxon>Pseudomonadati</taxon>
        <taxon>Pseudomonadota</taxon>
        <taxon>Gammaproteobacteria</taxon>
        <taxon>Alteromonadales</taxon>
        <taxon>Pseudoalteromonadaceae</taxon>
        <taxon>Pseudoalteromonas</taxon>
    </lineage>
</organism>
<comment type="caution">
    <text evidence="7">The sequence shown here is derived from an EMBL/GenBank/DDBJ whole genome shotgun (WGS) entry which is preliminary data.</text>
</comment>
<dbReference type="PANTHER" id="PTHR34978">
    <property type="entry name" value="POSSIBLE SENSOR-TRANSDUCER PROTEIN BLAR"/>
    <property type="match status" value="1"/>
</dbReference>
<sequence length="399" mass="44882">MFAWIIAQQAWLSALLITLVIVERYALKSLTARFIYGLWLVVPAALIAHHVELSQSVASPTVLNSYIVTPLQQASTQVSMNWEIAYWLVVTVLLLGVFLQHAQFQRRIGAKLTSTANVSNASLPIYESTKISSPMLIGFIRPRIVLPSYLVTQHNPDTLALMIEHEHVHLRRHDNIINAAALGCVILMWFNPLIWLGYFSLRRTQELACDELVLANKSATQRLLYGKSMVECASRSQLHSLAYSYYGDKNMMLQRLHNMQSANRGHIVAKVLSILLALASLTLIATTQAGEGHNQDKTDQPQAVMRIEPKYPIEAAEQNISGSVVLRFQIAQDGSVNNVTVVKSQPAQVFDKEAVRALEQWQYQPYSDPEHEHLVQLDFKLSNDVQLPDLTERINVTSH</sequence>
<evidence type="ECO:0000313" key="8">
    <source>
        <dbReference type="Proteomes" id="UP000033664"/>
    </source>
</evidence>
<dbReference type="GO" id="GO:0015031">
    <property type="term" value="P:protein transport"/>
    <property type="evidence" value="ECO:0007669"/>
    <property type="project" value="UniProtKB-UniRule"/>
</dbReference>
<feature type="transmembrane region" description="Helical" evidence="5">
    <location>
        <begin position="176"/>
        <end position="198"/>
    </location>
</feature>
<dbReference type="GO" id="GO:0055085">
    <property type="term" value="P:transmembrane transport"/>
    <property type="evidence" value="ECO:0007669"/>
    <property type="project" value="InterPro"/>
</dbReference>
<accession>A0A0F4PQ88</accession>
<comment type="subcellular location">
    <subcellularLocation>
        <location evidence="5">Cell inner membrane</location>
        <topology evidence="5">Single-pass membrane protein</topology>
        <orientation evidence="5">Periplasmic side</orientation>
    </subcellularLocation>
    <subcellularLocation>
        <location evidence="1">Membrane</location>
        <topology evidence="1">Single-pass membrane protein</topology>
    </subcellularLocation>
</comment>
<dbReference type="InterPro" id="IPR037682">
    <property type="entry name" value="TonB_C"/>
</dbReference>
<dbReference type="eggNOG" id="COG4219">
    <property type="taxonomic scope" value="Bacteria"/>
</dbReference>
<evidence type="ECO:0000256" key="1">
    <source>
        <dbReference type="ARBA" id="ARBA00004167"/>
    </source>
</evidence>
<keyword evidence="5" id="KW-0997">Cell inner membrane</keyword>
<dbReference type="Gene3D" id="3.30.2420.10">
    <property type="entry name" value="TonB"/>
    <property type="match status" value="1"/>
</dbReference>
<dbReference type="GO" id="GO:0015891">
    <property type="term" value="P:siderophore transport"/>
    <property type="evidence" value="ECO:0007669"/>
    <property type="project" value="InterPro"/>
</dbReference>
<protein>
    <recommendedName>
        <fullName evidence="5">Protein TonB</fullName>
    </recommendedName>
</protein>
<dbReference type="SUPFAM" id="SSF74653">
    <property type="entry name" value="TolA/TonB C-terminal domain"/>
    <property type="match status" value="1"/>
</dbReference>
<keyword evidence="4 5" id="KW-0472">Membrane</keyword>
<feature type="domain" description="TonB C-terminal" evidence="6">
    <location>
        <begin position="296"/>
        <end position="388"/>
    </location>
</feature>
<dbReference type="GO" id="GO:0030288">
    <property type="term" value="C:outer membrane-bounded periplasmic space"/>
    <property type="evidence" value="ECO:0007669"/>
    <property type="project" value="InterPro"/>
</dbReference>
<feature type="transmembrane region" description="Helical" evidence="5">
    <location>
        <begin position="34"/>
        <end position="51"/>
    </location>
</feature>
<dbReference type="Pfam" id="PF05569">
    <property type="entry name" value="Peptidase_M56"/>
    <property type="match status" value="1"/>
</dbReference>
<keyword evidence="5" id="KW-0653">Protein transport</keyword>
<evidence type="ECO:0000313" key="7">
    <source>
        <dbReference type="EMBL" id="KJY99252.1"/>
    </source>
</evidence>
<evidence type="ECO:0000256" key="3">
    <source>
        <dbReference type="ARBA" id="ARBA00022989"/>
    </source>
</evidence>
<keyword evidence="5" id="KW-0735">Signal-anchor</keyword>
<comment type="similarity">
    <text evidence="5">Belongs to the TonB family.</text>
</comment>
<proteinExistence type="inferred from homology"/>
<feature type="transmembrane region" description="Helical" evidence="5">
    <location>
        <begin position="84"/>
        <end position="102"/>
    </location>
</feature>
<dbReference type="PRINTS" id="PR01374">
    <property type="entry name" value="TONBPROTEIN"/>
</dbReference>
<keyword evidence="5" id="KW-1003">Cell membrane</keyword>
<keyword evidence="8" id="KW-1185">Reference proteome</keyword>
<dbReference type="OrthoDB" id="1628901at2"/>
<comment type="function">
    <text evidence="5">Interacts with outer membrane receptor proteins that carry out high-affinity binding and energy dependent uptake into the periplasmic space of specific substrates. It could act to transduce energy from the cytoplasmic membrane to specific energy-requiring processes in the outer membrane, resulting in the release into the periplasm of ligands bound by these outer membrane proteins.</text>
</comment>
<dbReference type="eggNOG" id="COG0810">
    <property type="taxonomic scope" value="Bacteria"/>
</dbReference>
<keyword evidence="3 5" id="KW-1133">Transmembrane helix</keyword>
<dbReference type="GeneID" id="58228864"/>
<dbReference type="PANTHER" id="PTHR34978:SF3">
    <property type="entry name" value="SLR0241 PROTEIN"/>
    <property type="match status" value="1"/>
</dbReference>
<dbReference type="GO" id="GO:0031992">
    <property type="term" value="F:energy transducer activity"/>
    <property type="evidence" value="ECO:0007669"/>
    <property type="project" value="InterPro"/>
</dbReference>
<dbReference type="GO" id="GO:0005886">
    <property type="term" value="C:plasma membrane"/>
    <property type="evidence" value="ECO:0007669"/>
    <property type="project" value="UniProtKB-SubCell"/>
</dbReference>
<dbReference type="EMBL" id="JXXZ01000008">
    <property type="protein sequence ID" value="KJY99252.1"/>
    <property type="molecule type" value="Genomic_DNA"/>
</dbReference>
<comment type="caution">
    <text evidence="5">Lacks conserved residue(s) required for the propagation of feature annotation.</text>
</comment>
<dbReference type="InterPro" id="IPR003538">
    <property type="entry name" value="TonB"/>
</dbReference>
<dbReference type="InterPro" id="IPR006260">
    <property type="entry name" value="TonB/TolA_C"/>
</dbReference>
<evidence type="ECO:0000256" key="4">
    <source>
        <dbReference type="ARBA" id="ARBA00023136"/>
    </source>
</evidence>